<dbReference type="AlphaFoldDB" id="T0Y0M7"/>
<dbReference type="Gene3D" id="2.40.30.170">
    <property type="match status" value="1"/>
</dbReference>
<feature type="domain" description="AprE-like beta-barrel" evidence="1">
    <location>
        <begin position="4"/>
        <end position="96"/>
    </location>
</feature>
<evidence type="ECO:0000313" key="2">
    <source>
        <dbReference type="EMBL" id="EQD26548.1"/>
    </source>
</evidence>
<name>T0Y0M7_9ZZZZ</name>
<dbReference type="InterPro" id="IPR058982">
    <property type="entry name" value="Beta-barrel_AprE"/>
</dbReference>
<gene>
    <name evidence="2" type="ORF">B2A_15591</name>
</gene>
<reference evidence="2" key="1">
    <citation type="submission" date="2013-08" db="EMBL/GenBank/DDBJ databases">
        <authorList>
            <person name="Mendez C."/>
            <person name="Richter M."/>
            <person name="Ferrer M."/>
            <person name="Sanchez J."/>
        </authorList>
    </citation>
    <scope>NUCLEOTIDE SEQUENCE</scope>
</reference>
<reference evidence="2" key="2">
    <citation type="journal article" date="2014" name="ISME J.">
        <title>Microbial stratification in low pH oxic and suboxic macroscopic growths along an acid mine drainage.</title>
        <authorList>
            <person name="Mendez-Garcia C."/>
            <person name="Mesa V."/>
            <person name="Sprenger R.R."/>
            <person name="Richter M."/>
            <person name="Diez M.S."/>
            <person name="Solano J."/>
            <person name="Bargiela R."/>
            <person name="Golyshina O.V."/>
            <person name="Manteca A."/>
            <person name="Ramos J.L."/>
            <person name="Gallego J.R."/>
            <person name="Llorente I."/>
            <person name="Martins Dos Santos V.A."/>
            <person name="Jensen O.N."/>
            <person name="Pelaez A.I."/>
            <person name="Sanchez J."/>
            <person name="Ferrer M."/>
        </authorList>
    </citation>
    <scope>NUCLEOTIDE SEQUENCE</scope>
</reference>
<feature type="non-terminal residue" evidence="2">
    <location>
        <position position="1"/>
    </location>
</feature>
<dbReference type="PRINTS" id="PR01490">
    <property type="entry name" value="RTXTOXIND"/>
</dbReference>
<protein>
    <submittedName>
        <fullName evidence="2">Secretion protein</fullName>
    </submittedName>
</protein>
<organism evidence="2">
    <name type="scientific">mine drainage metagenome</name>
    <dbReference type="NCBI Taxonomy" id="410659"/>
    <lineage>
        <taxon>unclassified sequences</taxon>
        <taxon>metagenomes</taxon>
        <taxon>ecological metagenomes</taxon>
    </lineage>
</organism>
<dbReference type="Pfam" id="PF26002">
    <property type="entry name" value="Beta-barrel_AprE"/>
    <property type="match status" value="1"/>
</dbReference>
<proteinExistence type="predicted"/>
<evidence type="ECO:0000259" key="1">
    <source>
        <dbReference type="Pfam" id="PF26002"/>
    </source>
</evidence>
<dbReference type="InterPro" id="IPR050739">
    <property type="entry name" value="MFP"/>
</dbReference>
<sequence>EAQLLVPSQAIGFVRSGQRVVLRYQAFPYQKFGLHEGIVSQVSRSALSPQEVSGLMGQQVTVPLYRVMVRLDQQTVNAYGKPVGLLPGMALHADILLDRRRLIDWVLEPLYGFGRRFMGTPAPTAAHA</sequence>
<dbReference type="PANTHER" id="PTHR30386">
    <property type="entry name" value="MEMBRANE FUSION SUBUNIT OF EMRAB-TOLC MULTIDRUG EFFLUX PUMP"/>
    <property type="match status" value="1"/>
</dbReference>
<dbReference type="EMBL" id="AUZZ01011351">
    <property type="protein sequence ID" value="EQD26548.1"/>
    <property type="molecule type" value="Genomic_DNA"/>
</dbReference>
<comment type="caution">
    <text evidence="2">The sequence shown here is derived from an EMBL/GenBank/DDBJ whole genome shotgun (WGS) entry which is preliminary data.</text>
</comment>
<dbReference type="PANTHER" id="PTHR30386:SF28">
    <property type="entry name" value="EXPORTED PROTEIN"/>
    <property type="match status" value="1"/>
</dbReference>
<accession>T0Y0M7</accession>